<name>A0A1I3RMB6_9BACL</name>
<dbReference type="AlphaFoldDB" id="A0A1I3RMB6"/>
<dbReference type="OrthoDB" id="2988240at2"/>
<keyword evidence="6" id="KW-1185">Reference proteome</keyword>
<evidence type="ECO:0000313" key="5">
    <source>
        <dbReference type="EMBL" id="SFJ47465.1"/>
    </source>
</evidence>
<dbReference type="GO" id="GO:0016887">
    <property type="term" value="F:ATP hydrolysis activity"/>
    <property type="evidence" value="ECO:0007669"/>
    <property type="project" value="InterPro"/>
</dbReference>
<evidence type="ECO:0000313" key="6">
    <source>
        <dbReference type="Proteomes" id="UP000199545"/>
    </source>
</evidence>
<keyword evidence="3 5" id="KW-0067">ATP-binding</keyword>
<keyword evidence="1" id="KW-0813">Transport</keyword>
<evidence type="ECO:0000256" key="2">
    <source>
        <dbReference type="ARBA" id="ARBA00022741"/>
    </source>
</evidence>
<accession>A0A1I3RMB6</accession>
<dbReference type="PANTHER" id="PTHR42939">
    <property type="entry name" value="ABC TRANSPORTER ATP-BINDING PROTEIN ALBC-RELATED"/>
    <property type="match status" value="1"/>
</dbReference>
<dbReference type="STRING" id="46223.SAMN05421852_110106"/>
<reference evidence="5 6" key="1">
    <citation type="submission" date="2016-10" db="EMBL/GenBank/DDBJ databases">
        <authorList>
            <person name="de Groot N.N."/>
        </authorList>
    </citation>
    <scope>NUCLEOTIDE SEQUENCE [LARGE SCALE GENOMIC DNA]</scope>
    <source>
        <strain evidence="5 6">DSM 44778</strain>
    </source>
</reference>
<keyword evidence="2" id="KW-0547">Nucleotide-binding</keyword>
<dbReference type="InterPro" id="IPR003439">
    <property type="entry name" value="ABC_transporter-like_ATP-bd"/>
</dbReference>
<dbReference type="InterPro" id="IPR051782">
    <property type="entry name" value="ABC_Transporter_VariousFunc"/>
</dbReference>
<dbReference type="PANTHER" id="PTHR42939:SF1">
    <property type="entry name" value="ABC TRANSPORTER ATP-BINDING PROTEIN ALBC-RELATED"/>
    <property type="match status" value="1"/>
</dbReference>
<dbReference type="SUPFAM" id="SSF52540">
    <property type="entry name" value="P-loop containing nucleoside triphosphate hydrolases"/>
    <property type="match status" value="1"/>
</dbReference>
<dbReference type="InterPro" id="IPR003593">
    <property type="entry name" value="AAA+_ATPase"/>
</dbReference>
<dbReference type="EMBL" id="FORR01000010">
    <property type="protein sequence ID" value="SFJ47465.1"/>
    <property type="molecule type" value="Genomic_DNA"/>
</dbReference>
<protein>
    <submittedName>
        <fullName evidence="5">ABC-2 type transport system ATP-binding protein</fullName>
    </submittedName>
</protein>
<evidence type="ECO:0000256" key="3">
    <source>
        <dbReference type="ARBA" id="ARBA00022840"/>
    </source>
</evidence>
<evidence type="ECO:0000259" key="4">
    <source>
        <dbReference type="PROSITE" id="PS50893"/>
    </source>
</evidence>
<proteinExistence type="predicted"/>
<dbReference type="InterPro" id="IPR027417">
    <property type="entry name" value="P-loop_NTPase"/>
</dbReference>
<evidence type="ECO:0000256" key="1">
    <source>
        <dbReference type="ARBA" id="ARBA00022448"/>
    </source>
</evidence>
<dbReference type="Pfam" id="PF00005">
    <property type="entry name" value="ABC_tran"/>
    <property type="match status" value="1"/>
</dbReference>
<sequence>MGKTMTMWIEWSHVTKIYEFETENKWARNIGLLDFSASVQSGITVILGPRGAGKSTLLKITAMMMLPDDGRVTFHTHHQTMDWSTGNVHASRPEQLGELRRKIGYVPLVPRLDQEMTVELALFHLAQLYGTPDPRKRSCEMMIRWGLAGYRQTPLMKLRGGVLKRFLLAQSLLLHPTFWILDEPTRGLDLLGKQLLREELQRQPKDRITIIATHDMQLAECADYLMLLESGACRRLGKKKLLTAGVSEGTVAAWYQAMQVFSKEKSSFKV</sequence>
<organism evidence="5 6">
    <name type="scientific">Thermoflavimicrobium dichotomicum</name>
    <dbReference type="NCBI Taxonomy" id="46223"/>
    <lineage>
        <taxon>Bacteria</taxon>
        <taxon>Bacillati</taxon>
        <taxon>Bacillota</taxon>
        <taxon>Bacilli</taxon>
        <taxon>Bacillales</taxon>
        <taxon>Thermoactinomycetaceae</taxon>
        <taxon>Thermoflavimicrobium</taxon>
    </lineage>
</organism>
<gene>
    <name evidence="5" type="ORF">SAMN05421852_110106</name>
</gene>
<dbReference type="GO" id="GO:0005524">
    <property type="term" value="F:ATP binding"/>
    <property type="evidence" value="ECO:0007669"/>
    <property type="project" value="UniProtKB-KW"/>
</dbReference>
<dbReference type="SMART" id="SM00382">
    <property type="entry name" value="AAA"/>
    <property type="match status" value="1"/>
</dbReference>
<dbReference type="Proteomes" id="UP000199545">
    <property type="component" value="Unassembled WGS sequence"/>
</dbReference>
<dbReference type="PROSITE" id="PS50893">
    <property type="entry name" value="ABC_TRANSPORTER_2"/>
    <property type="match status" value="1"/>
</dbReference>
<feature type="domain" description="ABC transporter" evidence="4">
    <location>
        <begin position="9"/>
        <end position="255"/>
    </location>
</feature>
<dbReference type="Gene3D" id="3.40.50.300">
    <property type="entry name" value="P-loop containing nucleotide triphosphate hydrolases"/>
    <property type="match status" value="1"/>
</dbReference>